<reference evidence="2 3" key="1">
    <citation type="submission" date="2016-05" db="EMBL/GenBank/DDBJ databases">
        <title>Comparative genomics of biotechnologically important yeasts.</title>
        <authorList>
            <consortium name="DOE Joint Genome Institute"/>
            <person name="Riley R."/>
            <person name="Haridas S."/>
            <person name="Wolfe K.H."/>
            <person name="Lopes M.R."/>
            <person name="Hittinger C.T."/>
            <person name="Goker M."/>
            <person name="Salamov A."/>
            <person name="Wisecaver J."/>
            <person name="Long T.M."/>
            <person name="Aerts A.L."/>
            <person name="Barry K."/>
            <person name="Choi C."/>
            <person name="Clum A."/>
            <person name="Coughlan A.Y."/>
            <person name="Deshpande S."/>
            <person name="Douglass A.P."/>
            <person name="Hanson S.J."/>
            <person name="Klenk H.-P."/>
            <person name="LaButti K."/>
            <person name="Lapidus A."/>
            <person name="Lindquist E."/>
            <person name="Lipzen A."/>
            <person name="Meier-kolthoff J.P."/>
            <person name="Ohm R.A."/>
            <person name="Otillar R.P."/>
            <person name="Pangilinan J."/>
            <person name="Peng Y."/>
            <person name="Rokas A."/>
            <person name="Rosa C.A."/>
            <person name="Scheuner C."/>
            <person name="Sibirny A.A."/>
            <person name="Slot J.C."/>
            <person name="Stielow J.B."/>
            <person name="Sun H."/>
            <person name="Kurtzman C.P."/>
            <person name="Blackwell M."/>
            <person name="Grigoriev I.V."/>
            <person name="Jeffries T.W."/>
        </authorList>
    </citation>
    <scope>NUCLEOTIDE SEQUENCE [LARGE SCALE GENOMIC DNA]</scope>
    <source>
        <strain evidence="2 3">NRRL YB-4993</strain>
    </source>
</reference>
<name>A0A1A0H7H5_9ASCO</name>
<dbReference type="GeneID" id="30030896"/>
<keyword evidence="3" id="KW-1185">Reference proteome</keyword>
<feature type="domain" description="F-box" evidence="1">
    <location>
        <begin position="1"/>
        <end position="43"/>
    </location>
</feature>
<accession>A0A1A0H7H5</accession>
<dbReference type="PROSITE" id="PS50181">
    <property type="entry name" value="FBOX"/>
    <property type="match status" value="1"/>
</dbReference>
<gene>
    <name evidence="2" type="ORF">METBIDRAFT_45474</name>
</gene>
<proteinExistence type="predicted"/>
<sequence>MYDLPYNVLNKIVHYTDRNEQVALAQLNLELYHVVCSKLYQTIIVVDDDHKISLIGNLSSTLIRISDLATFTGCLNTRNFQFVDKIIINTHSAEASASLVGFFHRLAQLWNMTNHVISFINYDILSLRVSDSLNNYLELNSIQFAEYDDGDCILAQKSRKIQNLRHWFMFHIQDLLVAPASDNLQRLGLYVESNNYQGNADEGYTIEKPNYDNVRRNLSSLLELFLHSALAFVKFLDLIQDLRIPQLQLRRLSITSTHRLRNDAMLNFQQIIRQFNLNNLEELELKVSCARHHECQDLCMVRFFSDWKTYNIIHGYKSNVRKLSLVHHKSLSETVQFKRIVEEQIFDLHFSNIKEIYLNLSNTVRSPGPSLSIDVNKVIDRLTMVPELEALHISSYMSEWIWTPPHHSELLTYLDTLANRCKCHECQMTRASFVKLAELDKAKNYSHKLSFEDTSTRPFSPDSSIDFMRVENYKFLQYVCGIIRLQELIMERNITSSGTMLDMEYMPESQTCEIEPFKTLIQHSCLNEIHELMTSRACQLRKVNFGGIIFCK</sequence>
<evidence type="ECO:0000259" key="1">
    <source>
        <dbReference type="PROSITE" id="PS50181"/>
    </source>
</evidence>
<dbReference type="RefSeq" id="XP_018710378.1">
    <property type="nucleotide sequence ID" value="XM_018857920.1"/>
</dbReference>
<dbReference type="OrthoDB" id="2564148at2759"/>
<protein>
    <recommendedName>
        <fullName evidence="1">F-box domain-containing protein</fullName>
    </recommendedName>
</protein>
<dbReference type="EMBL" id="LXTC01000005">
    <property type="protein sequence ID" value="OBA19853.1"/>
    <property type="molecule type" value="Genomic_DNA"/>
</dbReference>
<evidence type="ECO:0000313" key="2">
    <source>
        <dbReference type="EMBL" id="OBA19853.1"/>
    </source>
</evidence>
<dbReference type="Proteomes" id="UP000092555">
    <property type="component" value="Unassembled WGS sequence"/>
</dbReference>
<dbReference type="AlphaFoldDB" id="A0A1A0H7H5"/>
<evidence type="ECO:0000313" key="3">
    <source>
        <dbReference type="Proteomes" id="UP000092555"/>
    </source>
</evidence>
<organism evidence="2 3">
    <name type="scientific">Metschnikowia bicuspidata var. bicuspidata NRRL YB-4993</name>
    <dbReference type="NCBI Taxonomy" id="869754"/>
    <lineage>
        <taxon>Eukaryota</taxon>
        <taxon>Fungi</taxon>
        <taxon>Dikarya</taxon>
        <taxon>Ascomycota</taxon>
        <taxon>Saccharomycotina</taxon>
        <taxon>Pichiomycetes</taxon>
        <taxon>Metschnikowiaceae</taxon>
        <taxon>Metschnikowia</taxon>
    </lineage>
</organism>
<dbReference type="InterPro" id="IPR001810">
    <property type="entry name" value="F-box_dom"/>
</dbReference>
<comment type="caution">
    <text evidence="2">The sequence shown here is derived from an EMBL/GenBank/DDBJ whole genome shotgun (WGS) entry which is preliminary data.</text>
</comment>